<dbReference type="EMBL" id="MN079099">
    <property type="protein sequence ID" value="QEA05305.1"/>
    <property type="molecule type" value="Genomic_DNA"/>
</dbReference>
<name>A0A5B8REQ2_9ZZZZ</name>
<organism evidence="1">
    <name type="scientific">uncultured organism</name>
    <dbReference type="NCBI Taxonomy" id="155900"/>
    <lineage>
        <taxon>unclassified sequences</taxon>
        <taxon>environmental samples</taxon>
    </lineage>
</organism>
<dbReference type="Gene3D" id="1.10.530.10">
    <property type="match status" value="1"/>
</dbReference>
<proteinExistence type="predicted"/>
<gene>
    <name evidence="1" type="ORF">KBTEX_01625</name>
</gene>
<protein>
    <recommendedName>
        <fullName evidence="2">Transglycosylase SLT domain-containing protein</fullName>
    </recommendedName>
</protein>
<reference evidence="1" key="1">
    <citation type="submission" date="2019-06" db="EMBL/GenBank/DDBJ databases">
        <authorList>
            <person name="Murdoch R.W."/>
            <person name="Fathepure B."/>
        </authorList>
    </citation>
    <scope>NUCLEOTIDE SEQUENCE</scope>
</reference>
<evidence type="ECO:0000313" key="1">
    <source>
        <dbReference type="EMBL" id="QEA05305.1"/>
    </source>
</evidence>
<evidence type="ECO:0008006" key="2">
    <source>
        <dbReference type="Google" id="ProtNLM"/>
    </source>
</evidence>
<dbReference type="AlphaFoldDB" id="A0A5B8REQ2"/>
<accession>A0A5B8REQ2</accession>
<sequence length="83" mass="9254">MSLTQAQENVRDEIVAYGRERGFSKKQIQIAVNVAFIESSLGQSLSNPDSTAPGLFQYLDDSWETYHGDLGEKNSQGNQLRAF</sequence>